<keyword evidence="5 6" id="KW-0472">Membrane</keyword>
<evidence type="ECO:0000256" key="3">
    <source>
        <dbReference type="ARBA" id="ARBA00022692"/>
    </source>
</evidence>
<dbReference type="GO" id="GO:0005886">
    <property type="term" value="C:plasma membrane"/>
    <property type="evidence" value="ECO:0007669"/>
    <property type="project" value="UniProtKB-SubCell"/>
</dbReference>
<evidence type="ECO:0000256" key="4">
    <source>
        <dbReference type="ARBA" id="ARBA00022989"/>
    </source>
</evidence>
<protein>
    <submittedName>
        <fullName evidence="7">Polysaccharide biosynthesis protein</fullName>
    </submittedName>
</protein>
<proteinExistence type="predicted"/>
<comment type="caution">
    <text evidence="7">The sequence shown here is derived from an EMBL/GenBank/DDBJ whole genome shotgun (WGS) entry which is preliminary data.</text>
</comment>
<evidence type="ECO:0000256" key="1">
    <source>
        <dbReference type="ARBA" id="ARBA00004651"/>
    </source>
</evidence>
<dbReference type="PANTHER" id="PTHR30250">
    <property type="entry name" value="PST FAMILY PREDICTED COLANIC ACID TRANSPORTER"/>
    <property type="match status" value="1"/>
</dbReference>
<evidence type="ECO:0000256" key="2">
    <source>
        <dbReference type="ARBA" id="ARBA00022475"/>
    </source>
</evidence>
<keyword evidence="2" id="KW-1003">Cell membrane</keyword>
<feature type="transmembrane region" description="Helical" evidence="6">
    <location>
        <begin position="297"/>
        <end position="317"/>
    </location>
</feature>
<evidence type="ECO:0000256" key="6">
    <source>
        <dbReference type="SAM" id="Phobius"/>
    </source>
</evidence>
<dbReference type="InterPro" id="IPR050833">
    <property type="entry name" value="Poly_Biosynth_Transport"/>
</dbReference>
<feature type="transmembrane region" description="Helical" evidence="6">
    <location>
        <begin position="390"/>
        <end position="412"/>
    </location>
</feature>
<dbReference type="Pfam" id="PF01943">
    <property type="entry name" value="Polysacc_synt"/>
    <property type="match status" value="1"/>
</dbReference>
<organism evidence="7 8">
    <name type="scientific">Macrococcus carouselicus</name>
    <dbReference type="NCBI Taxonomy" id="69969"/>
    <lineage>
        <taxon>Bacteria</taxon>
        <taxon>Bacillati</taxon>
        <taxon>Bacillota</taxon>
        <taxon>Bacilli</taxon>
        <taxon>Bacillales</taxon>
        <taxon>Staphylococcaceae</taxon>
        <taxon>Macrococcus</taxon>
    </lineage>
</organism>
<feature type="transmembrane region" description="Helical" evidence="6">
    <location>
        <begin position="364"/>
        <end position="384"/>
    </location>
</feature>
<keyword evidence="8" id="KW-1185">Reference proteome</keyword>
<accession>A0A9Q8CC03</accession>
<dbReference type="PANTHER" id="PTHR30250:SF29">
    <property type="entry name" value="POLYSACCHARIDE BIOSYNTHESIS PROTEIN C-TERMINAL DOMAIN-CONTAINING PROTEIN"/>
    <property type="match status" value="1"/>
</dbReference>
<name>A0A9Q8CC03_9STAP</name>
<keyword evidence="4 6" id="KW-1133">Transmembrane helix</keyword>
<dbReference type="EMBL" id="SCWD01000008">
    <property type="protein sequence ID" value="TDL95289.1"/>
    <property type="molecule type" value="Genomic_DNA"/>
</dbReference>
<feature type="transmembrane region" description="Helical" evidence="6">
    <location>
        <begin position="450"/>
        <end position="472"/>
    </location>
</feature>
<feature type="transmembrane region" description="Helical" evidence="6">
    <location>
        <begin position="110"/>
        <end position="127"/>
    </location>
</feature>
<reference evidence="7 8" key="1">
    <citation type="submission" date="2019-01" db="EMBL/GenBank/DDBJ databases">
        <title>Draft genome sequences of the type strains of six Macrococcus species.</title>
        <authorList>
            <person name="Mazhar S."/>
            <person name="Altermann E."/>
            <person name="Hill C."/>
            <person name="Mcauliffe O."/>
        </authorList>
    </citation>
    <scope>NUCLEOTIDE SEQUENCE [LARGE SCALE GENOMIC DNA]</scope>
    <source>
        <strain evidence="7 8">ATCC 51828</strain>
    </source>
</reference>
<dbReference type="RefSeq" id="WP_133418490.1">
    <property type="nucleotide sequence ID" value="NZ_SCWD01000008.1"/>
</dbReference>
<dbReference type="InterPro" id="IPR002797">
    <property type="entry name" value="Polysacc_synth"/>
</dbReference>
<comment type="subcellular location">
    <subcellularLocation>
        <location evidence="1">Cell membrane</location>
        <topology evidence="1">Multi-pass membrane protein</topology>
    </subcellularLocation>
</comment>
<evidence type="ECO:0000256" key="5">
    <source>
        <dbReference type="ARBA" id="ARBA00023136"/>
    </source>
</evidence>
<feature type="transmembrane region" description="Helical" evidence="6">
    <location>
        <begin position="337"/>
        <end position="357"/>
    </location>
</feature>
<keyword evidence="3 6" id="KW-0812">Transmembrane</keyword>
<feature type="transmembrane region" description="Helical" evidence="6">
    <location>
        <begin position="263"/>
        <end position="285"/>
    </location>
</feature>
<evidence type="ECO:0000313" key="8">
    <source>
        <dbReference type="Proteomes" id="UP000295280"/>
    </source>
</evidence>
<sequence>MAKNNVFNSVIILTVTMLSVKILSAIYRVPYQNVLGDAGLYAYQQVYPVVAIVAVLSLNAIPSVISQFDHIYAQKVYRLLRISSLFILLILLLFSSRVAHLMGDPGLTPMLRLSLLVLLPFSFVATARGELQRAGDMRTIAISQLVDQVLRVSVILFAIYLFTTGLSIYESGAISIFGSFLGLSGGWCYLKYKQRGIKATGQLESKELRQFLLLSLFYALSYLIMILWQLVDSFTVLNMLKQAGYSLRASSELKGIYDRGASLIQMGLIVTTSFALVLIPLLAASKKAGRFKEMNDYASSALKITIVFSSAASIGLLNLIKPLNLFLFKTETEAMTLAVYMLAVIFVSLIIMFTAMLQITEDYHVQGIGVVTGLIIKIVLNVLLIENFGILGAAIATVSGLIVYTLILYSKVAARYRLVLRAFIVRWLLTLAIMTAALQVVVLLPYTGRWSALAVSSLGVMIGVIIVLASFIKLKIITAEEWMLLPWGEHVIKWMK</sequence>
<gene>
    <name evidence="7" type="ORF">ERX40_10720</name>
</gene>
<feature type="transmembrane region" description="Helical" evidence="6">
    <location>
        <begin position="172"/>
        <end position="190"/>
    </location>
</feature>
<feature type="transmembrane region" description="Helical" evidence="6">
    <location>
        <begin position="424"/>
        <end position="444"/>
    </location>
</feature>
<dbReference type="Proteomes" id="UP000295280">
    <property type="component" value="Unassembled WGS sequence"/>
</dbReference>
<feature type="transmembrane region" description="Helical" evidence="6">
    <location>
        <begin position="211"/>
        <end position="231"/>
    </location>
</feature>
<feature type="transmembrane region" description="Helical" evidence="6">
    <location>
        <begin position="148"/>
        <end position="166"/>
    </location>
</feature>
<feature type="transmembrane region" description="Helical" evidence="6">
    <location>
        <begin position="47"/>
        <end position="67"/>
    </location>
</feature>
<evidence type="ECO:0000313" key="7">
    <source>
        <dbReference type="EMBL" id="TDL95289.1"/>
    </source>
</evidence>
<feature type="transmembrane region" description="Helical" evidence="6">
    <location>
        <begin position="79"/>
        <end position="98"/>
    </location>
</feature>
<dbReference type="AlphaFoldDB" id="A0A9Q8CC03"/>
<dbReference type="OrthoDB" id="9775950at2"/>
<feature type="transmembrane region" description="Helical" evidence="6">
    <location>
        <begin position="7"/>
        <end position="27"/>
    </location>
</feature>